<proteinExistence type="predicted"/>
<dbReference type="AlphaFoldDB" id="A0A8H8DJ98"/>
<feature type="compositionally biased region" description="Basic residues" evidence="1">
    <location>
        <begin position="57"/>
        <end position="75"/>
    </location>
</feature>
<protein>
    <submittedName>
        <fullName evidence="2">Uncharacterized protein</fullName>
    </submittedName>
</protein>
<evidence type="ECO:0000256" key="1">
    <source>
        <dbReference type="SAM" id="MobiDB-lite"/>
    </source>
</evidence>
<feature type="compositionally biased region" description="Basic and acidic residues" evidence="1">
    <location>
        <begin position="17"/>
        <end position="28"/>
    </location>
</feature>
<comment type="caution">
    <text evidence="2">The sequence shown here is derived from an EMBL/GenBank/DDBJ whole genome shotgun (WGS) entry which is preliminary data.</text>
</comment>
<gene>
    <name evidence="2" type="ORF">BJ554DRAFT_7671</name>
</gene>
<keyword evidence="3" id="KW-1185">Reference proteome</keyword>
<dbReference type="EMBL" id="JAEFCI010005428">
    <property type="protein sequence ID" value="KAG5460296.1"/>
    <property type="molecule type" value="Genomic_DNA"/>
</dbReference>
<evidence type="ECO:0000313" key="3">
    <source>
        <dbReference type="Proteomes" id="UP000673691"/>
    </source>
</evidence>
<accession>A0A8H8DJ98</accession>
<name>A0A8H8DJ98_9FUNG</name>
<evidence type="ECO:0000313" key="2">
    <source>
        <dbReference type="EMBL" id="KAG5460296.1"/>
    </source>
</evidence>
<dbReference type="Proteomes" id="UP000673691">
    <property type="component" value="Unassembled WGS sequence"/>
</dbReference>
<organism evidence="2 3">
    <name type="scientific">Olpidium bornovanus</name>
    <dbReference type="NCBI Taxonomy" id="278681"/>
    <lineage>
        <taxon>Eukaryota</taxon>
        <taxon>Fungi</taxon>
        <taxon>Fungi incertae sedis</taxon>
        <taxon>Olpidiomycota</taxon>
        <taxon>Olpidiomycotina</taxon>
        <taxon>Olpidiomycetes</taxon>
        <taxon>Olpidiales</taxon>
        <taxon>Olpidiaceae</taxon>
        <taxon>Olpidium</taxon>
    </lineage>
</organism>
<sequence length="106" mass="12311">MSPLRQPAPGGGRGRRQAHDEHPRTDRRGVRRCAQRRAGDARHRRRAVEQEQLGSPRSRRQGRRKRGRGKRRHYHRVDLLRALAKWPSGFRRPHGAGIAHRTKNVA</sequence>
<reference evidence="2 3" key="1">
    <citation type="journal article" name="Sci. Rep.">
        <title>Genome-scale phylogenetic analyses confirm Olpidium as the closest living zoosporic fungus to the non-flagellated, terrestrial fungi.</title>
        <authorList>
            <person name="Chang Y."/>
            <person name="Rochon D."/>
            <person name="Sekimoto S."/>
            <person name="Wang Y."/>
            <person name="Chovatia M."/>
            <person name="Sandor L."/>
            <person name="Salamov A."/>
            <person name="Grigoriev I.V."/>
            <person name="Stajich J.E."/>
            <person name="Spatafora J.W."/>
        </authorList>
    </citation>
    <scope>NUCLEOTIDE SEQUENCE [LARGE SCALE GENOMIC DNA]</scope>
    <source>
        <strain evidence="2">S191</strain>
    </source>
</reference>
<feature type="region of interest" description="Disordered" evidence="1">
    <location>
        <begin position="1"/>
        <end position="75"/>
    </location>
</feature>